<feature type="compositionally biased region" description="Basic and acidic residues" evidence="1">
    <location>
        <begin position="13"/>
        <end position="23"/>
    </location>
</feature>
<dbReference type="AlphaFoldDB" id="A0A5N5TC46"/>
<dbReference type="OrthoDB" id="10052065at2759"/>
<comment type="caution">
    <text evidence="3">The sequence shown here is derived from an EMBL/GenBank/DDBJ whole genome shotgun (WGS) entry which is preliminary data.</text>
</comment>
<feature type="non-terminal residue" evidence="3">
    <location>
        <position position="1"/>
    </location>
</feature>
<dbReference type="PANTHER" id="PTHR16442:SF1">
    <property type="entry name" value="RING FINGER PROTEIN 17"/>
    <property type="match status" value="1"/>
</dbReference>
<dbReference type="Proteomes" id="UP000326759">
    <property type="component" value="Unassembled WGS sequence"/>
</dbReference>
<dbReference type="PROSITE" id="PS50304">
    <property type="entry name" value="TUDOR"/>
    <property type="match status" value="1"/>
</dbReference>
<feature type="region of interest" description="Disordered" evidence="1">
    <location>
        <begin position="1"/>
        <end position="23"/>
    </location>
</feature>
<dbReference type="Gene3D" id="2.30.30.140">
    <property type="match status" value="1"/>
</dbReference>
<gene>
    <name evidence="3" type="primary">tdrd1</name>
    <name evidence="3" type="ORF">Anas_08949</name>
</gene>
<proteinExistence type="predicted"/>
<evidence type="ECO:0000313" key="4">
    <source>
        <dbReference type="Proteomes" id="UP000326759"/>
    </source>
</evidence>
<sequence>SKHSSKSLSSSHSSKETEAEKIKQEFGVDRKITNYAELRTLFLESDANWKFSSDFEQKRLESNIMSSMENKNSETLINGNENNSTFDFSEKIKHTKTGSFKLGSLCQEDSLLDMKNEHYNSRSIKERQINAIHQEEGILVTHIEEKLSTFYIQRSSDKTKIEALSEKIQGFIPSAKSFQENPSPGTLCLGQYSRDGCWYRALILFKKTEKVIAKFIDYGNTDSILFKSIRVCPEELQLKTNPPFAYPCRLWGIHPISKSFSKEAVVLFHHLVTFQERMDLFVYSSQQVVNAKEQRRPLIY</sequence>
<accession>A0A5N5TC46</accession>
<name>A0A5N5TC46_9CRUS</name>
<dbReference type="FunFam" id="2.30.30.140:FF:000018">
    <property type="entry name" value="Serine/threonine-protein kinase 31"/>
    <property type="match status" value="1"/>
</dbReference>
<feature type="compositionally biased region" description="Low complexity" evidence="1">
    <location>
        <begin position="1"/>
        <end position="12"/>
    </location>
</feature>
<dbReference type="PANTHER" id="PTHR16442">
    <property type="entry name" value="RING FINGER PROTEIN 17"/>
    <property type="match status" value="1"/>
</dbReference>
<keyword evidence="4" id="KW-1185">Reference proteome</keyword>
<feature type="non-terminal residue" evidence="3">
    <location>
        <position position="300"/>
    </location>
</feature>
<evidence type="ECO:0000313" key="3">
    <source>
        <dbReference type="EMBL" id="KAB7502490.1"/>
    </source>
</evidence>
<organism evidence="3 4">
    <name type="scientific">Armadillidium nasatum</name>
    <dbReference type="NCBI Taxonomy" id="96803"/>
    <lineage>
        <taxon>Eukaryota</taxon>
        <taxon>Metazoa</taxon>
        <taxon>Ecdysozoa</taxon>
        <taxon>Arthropoda</taxon>
        <taxon>Crustacea</taxon>
        <taxon>Multicrustacea</taxon>
        <taxon>Malacostraca</taxon>
        <taxon>Eumalacostraca</taxon>
        <taxon>Peracarida</taxon>
        <taxon>Isopoda</taxon>
        <taxon>Oniscidea</taxon>
        <taxon>Crinocheta</taxon>
        <taxon>Armadillidiidae</taxon>
        <taxon>Armadillidium</taxon>
    </lineage>
</organism>
<dbReference type="SMART" id="SM00333">
    <property type="entry name" value="TUDOR"/>
    <property type="match status" value="1"/>
</dbReference>
<protein>
    <submittedName>
        <fullName evidence="3">Tudor domain-containing protein 1</fullName>
    </submittedName>
</protein>
<dbReference type="SUPFAM" id="SSF63748">
    <property type="entry name" value="Tudor/PWWP/MBT"/>
    <property type="match status" value="1"/>
</dbReference>
<feature type="domain" description="Tudor" evidence="2">
    <location>
        <begin position="181"/>
        <end position="239"/>
    </location>
</feature>
<evidence type="ECO:0000259" key="2">
    <source>
        <dbReference type="PROSITE" id="PS50304"/>
    </source>
</evidence>
<dbReference type="Pfam" id="PF00567">
    <property type="entry name" value="TUDOR"/>
    <property type="match status" value="1"/>
</dbReference>
<dbReference type="EMBL" id="SEYY01007390">
    <property type="protein sequence ID" value="KAB7502490.1"/>
    <property type="molecule type" value="Genomic_DNA"/>
</dbReference>
<reference evidence="3 4" key="1">
    <citation type="journal article" date="2019" name="PLoS Biol.">
        <title>Sex chromosomes control vertical transmission of feminizing Wolbachia symbionts in an isopod.</title>
        <authorList>
            <person name="Becking T."/>
            <person name="Chebbi M.A."/>
            <person name="Giraud I."/>
            <person name="Moumen B."/>
            <person name="Laverre T."/>
            <person name="Caubet Y."/>
            <person name="Peccoud J."/>
            <person name="Gilbert C."/>
            <person name="Cordaux R."/>
        </authorList>
    </citation>
    <scope>NUCLEOTIDE SEQUENCE [LARGE SCALE GENOMIC DNA]</scope>
    <source>
        <strain evidence="3">ANa2</strain>
        <tissue evidence="3">Whole body excluding digestive tract and cuticle</tissue>
    </source>
</reference>
<evidence type="ECO:0000256" key="1">
    <source>
        <dbReference type="SAM" id="MobiDB-lite"/>
    </source>
</evidence>
<dbReference type="InterPro" id="IPR002999">
    <property type="entry name" value="Tudor"/>
</dbReference>